<dbReference type="RefSeq" id="WP_070401766.1">
    <property type="nucleotide sequence ID" value="NZ_BJVW01000004.1"/>
</dbReference>
<dbReference type="OrthoDB" id="7283545at2"/>
<dbReference type="STRING" id="153496.A0U89_00860"/>
<accession>A0A1D8UQV2</accession>
<keyword evidence="2" id="KW-1185">Reference proteome</keyword>
<sequence length="184" mass="18936">MTILFGILLLLSLFAIGRDGRVLPAHGICAAICVAVMGRGGPALTALLLLISLNLLAWLGLRRFAPYQPDDVSGLVSVRLRAAMAVVGAMALVLLTALSAMPGLPILLCSAVVLAGLCGAAMSVPLLQCVGLLCALNGLILLGGGTGNWMLIGAAAILWSGLAVLGFWLLPRLAWLRAEPVYGD</sequence>
<organism evidence="1 2">
    <name type="scientific">Kozakia baliensis</name>
    <dbReference type="NCBI Taxonomy" id="153496"/>
    <lineage>
        <taxon>Bacteria</taxon>
        <taxon>Pseudomonadati</taxon>
        <taxon>Pseudomonadota</taxon>
        <taxon>Alphaproteobacteria</taxon>
        <taxon>Acetobacterales</taxon>
        <taxon>Acetobacteraceae</taxon>
        <taxon>Kozakia</taxon>
    </lineage>
</organism>
<evidence type="ECO:0000313" key="1">
    <source>
        <dbReference type="EMBL" id="AOX15917.1"/>
    </source>
</evidence>
<protein>
    <submittedName>
        <fullName evidence="1">Uncharacterized protein</fullName>
    </submittedName>
</protein>
<gene>
    <name evidence="1" type="ORF">A0U89_00860</name>
</gene>
<evidence type="ECO:0000313" key="2">
    <source>
        <dbReference type="Proteomes" id="UP000179145"/>
    </source>
</evidence>
<name>A0A1D8UQV2_9PROT</name>
<dbReference type="EMBL" id="CP014674">
    <property type="protein sequence ID" value="AOX15917.1"/>
    <property type="molecule type" value="Genomic_DNA"/>
</dbReference>
<dbReference type="KEGG" id="kba:A0U89_00860"/>
<proteinExistence type="predicted"/>
<reference evidence="1 2" key="1">
    <citation type="journal article" date="2016" name="Microb. Cell Fact.">
        <title>Dissection of exopolysaccharide biosynthesis in Kozakia baliensis.</title>
        <authorList>
            <person name="Brandt J.U."/>
            <person name="Jakob F."/>
            <person name="Behr J."/>
            <person name="Geissler A.J."/>
            <person name="Vogel R.F."/>
        </authorList>
    </citation>
    <scope>NUCLEOTIDE SEQUENCE [LARGE SCALE GENOMIC DNA]</scope>
    <source>
        <strain evidence="1 2">DSM 14400</strain>
    </source>
</reference>
<dbReference type="AlphaFoldDB" id="A0A1D8UQV2"/>
<dbReference type="Proteomes" id="UP000179145">
    <property type="component" value="Chromosome"/>
</dbReference>